<organism evidence="1 2">
    <name type="scientific">Maritalea mobilis</name>
    <dbReference type="NCBI Taxonomy" id="483324"/>
    <lineage>
        <taxon>Bacteria</taxon>
        <taxon>Pseudomonadati</taxon>
        <taxon>Pseudomonadota</taxon>
        <taxon>Alphaproteobacteria</taxon>
        <taxon>Hyphomicrobiales</taxon>
        <taxon>Devosiaceae</taxon>
        <taxon>Maritalea</taxon>
    </lineage>
</organism>
<dbReference type="OrthoDB" id="29253at2"/>
<dbReference type="InterPro" id="IPR019994">
    <property type="entry name" value="Lipid-A-disac_synthase-rel_put"/>
</dbReference>
<dbReference type="PANTHER" id="PTHR39517:SF1">
    <property type="entry name" value="LIPID-A-DISACCHARIDE SYNTHASE"/>
    <property type="match status" value="1"/>
</dbReference>
<dbReference type="SUPFAM" id="SSF53756">
    <property type="entry name" value="UDP-Glycosyltransferase/glycogen phosphorylase"/>
    <property type="match status" value="1"/>
</dbReference>
<sequence>MRVLIITNGMGEDAMGAALAKALAPHCEMEALPTVGEGLAYNGICPLVGPRGHLASEGHRKQGSLLKDFQHGLALTAMKHVRYMRQQKGRWDKIIVLGDMIGLALCKAGGHSVDLYLDCYKSGFASTYSAVEKRLIKSTAAKTLCRDDILAGQLRAFGLDAGFVGNIMMDTVPELSMDIAPLIGDRTAVTLLPGSRNAAKGLFDLEIRALGRLTGKYPLSALIPVAPTADAESLIRAVGLKQVDKEPDIDGPEYLAKAEMVDKTPVYFFDRGIGTLARYSRFVAGQAGTAGFQSAGLGVPVIALVPPDARPSRVARNERLMGDSRITTSLDVNELTAAMGLLLADEADAKRRGRVGKERIGPAGALDYAVRLILAD</sequence>
<protein>
    <submittedName>
        <fullName evidence="1">Uncharacterized protein (TIGR03492 family)</fullName>
    </submittedName>
</protein>
<gene>
    <name evidence="1" type="ORF">ATL17_1988</name>
</gene>
<accession>A0A4R6VK10</accession>
<evidence type="ECO:0000313" key="1">
    <source>
        <dbReference type="EMBL" id="TDQ63979.1"/>
    </source>
</evidence>
<evidence type="ECO:0000313" key="2">
    <source>
        <dbReference type="Proteomes" id="UP000295391"/>
    </source>
</evidence>
<keyword evidence="2" id="KW-1185">Reference proteome</keyword>
<dbReference type="AlphaFoldDB" id="A0A4R6VK10"/>
<dbReference type="Proteomes" id="UP000295391">
    <property type="component" value="Unassembled WGS sequence"/>
</dbReference>
<reference evidence="1 2" key="1">
    <citation type="submission" date="2019-03" db="EMBL/GenBank/DDBJ databases">
        <title>Genomic Encyclopedia of Type Strains, Phase III (KMG-III): the genomes of soil and plant-associated and newly described type strains.</title>
        <authorList>
            <person name="Whitman W."/>
        </authorList>
    </citation>
    <scope>NUCLEOTIDE SEQUENCE [LARGE SCALE GENOMIC DNA]</scope>
    <source>
        <strain evidence="1 2">CGMCC 1.7002</strain>
    </source>
</reference>
<name>A0A4R6VK10_9HYPH</name>
<comment type="caution">
    <text evidence="1">The sequence shown here is derived from an EMBL/GenBank/DDBJ whole genome shotgun (WGS) entry which is preliminary data.</text>
</comment>
<proteinExistence type="predicted"/>
<dbReference type="PANTHER" id="PTHR39517">
    <property type="entry name" value="SLL0192 PROTEIN"/>
    <property type="match status" value="1"/>
</dbReference>
<dbReference type="RefSeq" id="WP_133572619.1">
    <property type="nucleotide sequence ID" value="NZ_SNYR01000002.1"/>
</dbReference>
<dbReference type="EMBL" id="SNYR01000002">
    <property type="protein sequence ID" value="TDQ63979.1"/>
    <property type="molecule type" value="Genomic_DNA"/>
</dbReference>